<keyword evidence="3" id="KW-0472">Membrane</keyword>
<evidence type="ECO:0000313" key="4">
    <source>
        <dbReference type="EMBL" id="RHF58747.1"/>
    </source>
</evidence>
<dbReference type="Gene3D" id="2.40.260.10">
    <property type="entry name" value="Sortase"/>
    <property type="match status" value="1"/>
</dbReference>
<dbReference type="RefSeq" id="WP_005608931.1">
    <property type="nucleotide sequence ID" value="NZ_CABKOA010000041.1"/>
</dbReference>
<name>A0A414P2Q8_9FIRM</name>
<reference evidence="4 5" key="1">
    <citation type="submission" date="2018-08" db="EMBL/GenBank/DDBJ databases">
        <title>A genome reference for cultivated species of the human gut microbiota.</title>
        <authorList>
            <person name="Zou Y."/>
            <person name="Xue W."/>
            <person name="Luo G."/>
        </authorList>
    </citation>
    <scope>NUCLEOTIDE SEQUENCE [LARGE SCALE GENOMIC DNA]</scope>
    <source>
        <strain evidence="4 5">AM25-1LB</strain>
    </source>
</reference>
<keyword evidence="3" id="KW-0812">Transmembrane</keyword>
<feature type="active site" description="Acyl-thioester intermediate" evidence="2">
    <location>
        <position position="247"/>
    </location>
</feature>
<comment type="caution">
    <text evidence="4">The sequence shown here is derived from an EMBL/GenBank/DDBJ whole genome shotgun (WGS) entry which is preliminary data.</text>
</comment>
<dbReference type="NCBIfam" id="TIGR03064">
    <property type="entry name" value="sortase_srtB"/>
    <property type="match status" value="1"/>
</dbReference>
<dbReference type="SUPFAM" id="SSF63817">
    <property type="entry name" value="Sortase"/>
    <property type="match status" value="1"/>
</dbReference>
<accession>A0A414P2Q8</accession>
<keyword evidence="3" id="KW-1133">Transmembrane helix</keyword>
<dbReference type="GeneID" id="77333395"/>
<dbReference type="Proteomes" id="UP000284902">
    <property type="component" value="Unassembled WGS sequence"/>
</dbReference>
<dbReference type="AlphaFoldDB" id="A0A414P2Q8"/>
<dbReference type="InterPro" id="IPR023365">
    <property type="entry name" value="Sortase_dom-sf"/>
</dbReference>
<sequence length="267" mass="30907">MQETGKENAKQDRKNNKKKWMILAVCAFAAAILLIGFIAGTWWMEKKAEQEYLAMQEKNAEKRQKVPEEEKKIDIPVDFDSLQKENPDIYAWITIPDTVIDYPIVQSSEDNAYYLNHSAEKTDSVSGAIYSENYNKKNFDDPITLLYGHNMKDGSMFAGLHKYEEDTYFNDHKDLVIYTPDAILKYKIFAAYRTDDRHILLYYNLGAEDYNRQAYLNDILNQRTMGAMLDQSAPVSTESKILTLSTCDRAGDAYRYVVQAYLVEKME</sequence>
<dbReference type="Pfam" id="PF04203">
    <property type="entry name" value="Sortase"/>
    <property type="match status" value="1"/>
</dbReference>
<feature type="transmembrane region" description="Helical" evidence="3">
    <location>
        <begin position="20"/>
        <end position="44"/>
    </location>
</feature>
<evidence type="ECO:0000256" key="3">
    <source>
        <dbReference type="SAM" id="Phobius"/>
    </source>
</evidence>
<dbReference type="EC" id="3.4.22.71" evidence="4"/>
<organism evidence="4 5">
    <name type="scientific">[Ruminococcus] lactaris</name>
    <dbReference type="NCBI Taxonomy" id="46228"/>
    <lineage>
        <taxon>Bacteria</taxon>
        <taxon>Bacillati</taxon>
        <taxon>Bacillota</taxon>
        <taxon>Clostridia</taxon>
        <taxon>Lachnospirales</taxon>
        <taxon>Lachnospiraceae</taxon>
        <taxon>Mediterraneibacter</taxon>
    </lineage>
</organism>
<gene>
    <name evidence="4" type="primary">srtB</name>
    <name evidence="4" type="ORF">DW672_10100</name>
</gene>
<evidence type="ECO:0000256" key="2">
    <source>
        <dbReference type="PIRSR" id="PIRSR605754-1"/>
    </source>
</evidence>
<evidence type="ECO:0000313" key="5">
    <source>
        <dbReference type="Proteomes" id="UP000284902"/>
    </source>
</evidence>
<dbReference type="InterPro" id="IPR005754">
    <property type="entry name" value="Sortase"/>
</dbReference>
<keyword evidence="1 4" id="KW-0378">Hydrolase</keyword>
<feature type="active site" description="Proton donor/acceptor" evidence="2">
    <location>
        <position position="149"/>
    </location>
</feature>
<protein>
    <submittedName>
        <fullName evidence="4">SrtB family sortase</fullName>
        <ecNumber evidence="4">3.4.22.71</ecNumber>
    </submittedName>
</protein>
<proteinExistence type="predicted"/>
<dbReference type="CDD" id="cd05826">
    <property type="entry name" value="Sortase_B"/>
    <property type="match status" value="1"/>
</dbReference>
<dbReference type="GO" id="GO:0016787">
    <property type="term" value="F:hydrolase activity"/>
    <property type="evidence" value="ECO:0007669"/>
    <property type="project" value="UniProtKB-KW"/>
</dbReference>
<dbReference type="InterPro" id="IPR009835">
    <property type="entry name" value="SrtB"/>
</dbReference>
<evidence type="ECO:0000256" key="1">
    <source>
        <dbReference type="ARBA" id="ARBA00022801"/>
    </source>
</evidence>
<dbReference type="EMBL" id="QRHG01000028">
    <property type="protein sequence ID" value="RHF58747.1"/>
    <property type="molecule type" value="Genomic_DNA"/>
</dbReference>